<evidence type="ECO:0000259" key="1">
    <source>
        <dbReference type="Pfam" id="PF16976"/>
    </source>
</evidence>
<dbReference type="InterPro" id="IPR031571">
    <property type="entry name" value="RcpC_dom"/>
</dbReference>
<organism evidence="2 3">
    <name type="scientific">Janibacter alittae</name>
    <dbReference type="NCBI Taxonomy" id="3115209"/>
    <lineage>
        <taxon>Bacteria</taxon>
        <taxon>Bacillati</taxon>
        <taxon>Actinomycetota</taxon>
        <taxon>Actinomycetes</taxon>
        <taxon>Micrococcales</taxon>
        <taxon>Intrasporangiaceae</taxon>
        <taxon>Janibacter</taxon>
    </lineage>
</organism>
<evidence type="ECO:0000313" key="2">
    <source>
        <dbReference type="EMBL" id="WXB76030.1"/>
    </source>
</evidence>
<evidence type="ECO:0000313" key="3">
    <source>
        <dbReference type="Proteomes" id="UP001382727"/>
    </source>
</evidence>
<reference evidence="2 3" key="1">
    <citation type="submission" date="2024-02" db="EMBL/GenBank/DDBJ databases">
        <title>Janibacter sp. nov., isolated from gut of marine sandworm.</title>
        <authorList>
            <person name="Kim B."/>
            <person name="Jun M.O."/>
            <person name="Shin N.-R."/>
        </authorList>
    </citation>
    <scope>NUCLEOTIDE SEQUENCE [LARGE SCALE GENOMIC DNA]</scope>
    <source>
        <strain evidence="2 3">A1S7</strain>
    </source>
</reference>
<dbReference type="Proteomes" id="UP001382727">
    <property type="component" value="Chromosome"/>
</dbReference>
<accession>A0ABZ2MG40</accession>
<sequence>MNRRVIAVLVAVLLAVVGAALVINYVRGADQRAVADAQPIPVYVASQVVPAGTTLKDALRSELITETTVAAAAFPSGALEEIGPDNNALLALSDVAAGEFLMADRFGTTPTGEKAIQVPSGMVAMSVELSDPARVGEFVTPGSNLAIYATHEIKLTGGSDEATEFNDLDVQGTSVLLPDVQVIAMGDTALSAPKPAQDDEEQAQQDSAPSFLVTVAVDPKDAPRLAHGITEYTLYAGLRGSDVKIGTDSHANDITIFPQDAAADLTNAVK</sequence>
<feature type="domain" description="Flp pilus assembly protein RcpC/CpaB" evidence="1">
    <location>
        <begin position="116"/>
        <end position="238"/>
    </location>
</feature>
<name>A0ABZ2MG40_9MICO</name>
<dbReference type="EMBL" id="CP144913">
    <property type="protein sequence ID" value="WXB76030.1"/>
    <property type="molecule type" value="Genomic_DNA"/>
</dbReference>
<gene>
    <name evidence="2" type="ORF">V1351_13965</name>
</gene>
<keyword evidence="3" id="KW-1185">Reference proteome</keyword>
<dbReference type="Pfam" id="PF16976">
    <property type="entry name" value="RcpC"/>
    <property type="match status" value="1"/>
</dbReference>
<dbReference type="RefSeq" id="WP_338748799.1">
    <property type="nucleotide sequence ID" value="NZ_CP144913.1"/>
</dbReference>
<protein>
    <submittedName>
        <fullName evidence="2">RcpC/CpaB family pilus assembly protein</fullName>
    </submittedName>
</protein>
<proteinExistence type="predicted"/>